<keyword evidence="1" id="KW-0539">Nucleus</keyword>
<gene>
    <name evidence="4" type="ORF">CONLIGDRAFT_589891</name>
</gene>
<protein>
    <submittedName>
        <fullName evidence="4">Putative fungal-specific transcription factor</fullName>
    </submittedName>
</protein>
<dbReference type="InterPro" id="IPR050987">
    <property type="entry name" value="AtrR-like"/>
</dbReference>
<evidence type="ECO:0000259" key="3">
    <source>
        <dbReference type="SMART" id="SM00906"/>
    </source>
</evidence>
<dbReference type="OrthoDB" id="3266505at2759"/>
<sequence length="735" mass="79851">MSAGATRMSGTSRTQRADCDGASIPPIEIGSLATPGPENKSDFIGSASGVFFVNTVFRAFAAAAAVPSNAEQTRHAEAAAAVAPDPGSAHSYLAADEGTHANTAGDDTLLQAETVRGEADTPDVLSYGVAARGLGSPPPAAMAKKLIMLYFRNWHPFFPFLHGPTFFQDVDHFYHRVQSSDADTTANASADLRRKLCRALTFQCIFNLAASGRDSVHLEAESRIQSASALTGLLGTVYGTHDISAVQALLAVELYLTCTMSLRAASVVHGALTRILYHSGFHRCPFRFVQLPPTMHDIRKRIFWCAYVLDRHLSQALGYPVAIRDDEVDVCIPGMGELHEPVKPREQTSPSQAVTGDHVREHLPRSRSSRAQGENETSLWPNGEPIAETGDTEAYSPEHHHMGSPEVAGEYVLGYLVTYSRLLGTSLDLFHKSIHKRVITRDKVLEITSRTHAWWNNLPRTLQGDFDGSATSSDPQFGLFFSMLYHYLDLLNNRPFLSLPPHTVDFRSSSQSALSASLAIIALGARRLEVSLLLAWPGTLSATWMGGLVVAYAGLLGLYPPEKAVADLDRCLALLHDMGSNWASARHCHGALSTLRHRLALRPGRMQAALSVAPISRVSSIDTQQGPLRPRPSQPSSHKRQRTNGNVRTHVPSSLRDHVGSHSCPIDVVDPSSGFQDWQTVLEYTGPEFGFDTEQFAGHGEWPAAAPAPILDPALGLSSNVGFEAYVQHFGDRLN</sequence>
<dbReference type="Proteomes" id="UP000182658">
    <property type="component" value="Unassembled WGS sequence"/>
</dbReference>
<dbReference type="PANTHER" id="PTHR46910">
    <property type="entry name" value="TRANSCRIPTION FACTOR PDR1"/>
    <property type="match status" value="1"/>
</dbReference>
<accession>A0A1J7IZZ1</accession>
<dbReference type="CDD" id="cd12148">
    <property type="entry name" value="fungal_TF_MHR"/>
    <property type="match status" value="1"/>
</dbReference>
<organism evidence="4 5">
    <name type="scientific">Coniochaeta ligniaria NRRL 30616</name>
    <dbReference type="NCBI Taxonomy" id="1408157"/>
    <lineage>
        <taxon>Eukaryota</taxon>
        <taxon>Fungi</taxon>
        <taxon>Dikarya</taxon>
        <taxon>Ascomycota</taxon>
        <taxon>Pezizomycotina</taxon>
        <taxon>Sordariomycetes</taxon>
        <taxon>Sordariomycetidae</taxon>
        <taxon>Coniochaetales</taxon>
        <taxon>Coniochaetaceae</taxon>
        <taxon>Coniochaeta</taxon>
    </lineage>
</organism>
<dbReference type="EMBL" id="KV875094">
    <property type="protein sequence ID" value="OIW32829.1"/>
    <property type="molecule type" value="Genomic_DNA"/>
</dbReference>
<evidence type="ECO:0000313" key="4">
    <source>
        <dbReference type="EMBL" id="OIW32829.1"/>
    </source>
</evidence>
<feature type="domain" description="Xylanolytic transcriptional activator regulatory" evidence="3">
    <location>
        <begin position="265"/>
        <end position="339"/>
    </location>
</feature>
<feature type="region of interest" description="Disordered" evidence="2">
    <location>
        <begin position="1"/>
        <end position="35"/>
    </location>
</feature>
<dbReference type="GO" id="GO:0003677">
    <property type="term" value="F:DNA binding"/>
    <property type="evidence" value="ECO:0007669"/>
    <property type="project" value="InterPro"/>
</dbReference>
<dbReference type="InterPro" id="IPR007219">
    <property type="entry name" value="XnlR_reg_dom"/>
</dbReference>
<evidence type="ECO:0000256" key="1">
    <source>
        <dbReference type="ARBA" id="ARBA00023242"/>
    </source>
</evidence>
<evidence type="ECO:0000313" key="5">
    <source>
        <dbReference type="Proteomes" id="UP000182658"/>
    </source>
</evidence>
<keyword evidence="5" id="KW-1185">Reference proteome</keyword>
<dbReference type="SMART" id="SM00906">
    <property type="entry name" value="Fungal_trans"/>
    <property type="match status" value="1"/>
</dbReference>
<dbReference type="GO" id="GO:0006351">
    <property type="term" value="P:DNA-templated transcription"/>
    <property type="evidence" value="ECO:0007669"/>
    <property type="project" value="InterPro"/>
</dbReference>
<name>A0A1J7IZZ1_9PEZI</name>
<dbReference type="PANTHER" id="PTHR46910:SF9">
    <property type="entry name" value="MISCELLANEOUS ZN(II)2CYS6 TRANSCRIPTION FACTOR (EUROFUNG)"/>
    <property type="match status" value="1"/>
</dbReference>
<feature type="non-terminal residue" evidence="4">
    <location>
        <position position="735"/>
    </location>
</feature>
<dbReference type="GO" id="GO:0008270">
    <property type="term" value="F:zinc ion binding"/>
    <property type="evidence" value="ECO:0007669"/>
    <property type="project" value="InterPro"/>
</dbReference>
<dbReference type="Pfam" id="PF04082">
    <property type="entry name" value="Fungal_trans"/>
    <property type="match status" value="1"/>
</dbReference>
<evidence type="ECO:0000256" key="2">
    <source>
        <dbReference type="SAM" id="MobiDB-lite"/>
    </source>
</evidence>
<feature type="region of interest" description="Disordered" evidence="2">
    <location>
        <begin position="620"/>
        <end position="659"/>
    </location>
</feature>
<proteinExistence type="predicted"/>
<dbReference type="InParanoid" id="A0A1J7IZZ1"/>
<dbReference type="GO" id="GO:0003700">
    <property type="term" value="F:DNA-binding transcription factor activity"/>
    <property type="evidence" value="ECO:0007669"/>
    <property type="project" value="InterPro"/>
</dbReference>
<reference evidence="4 5" key="1">
    <citation type="submission" date="2016-10" db="EMBL/GenBank/DDBJ databases">
        <title>Draft genome sequence of Coniochaeta ligniaria NRRL30616, a lignocellulolytic fungus for bioabatement of inhibitors in plant biomass hydrolysates.</title>
        <authorList>
            <consortium name="DOE Joint Genome Institute"/>
            <person name="Jimenez D.J."/>
            <person name="Hector R.E."/>
            <person name="Riley R."/>
            <person name="Sun H."/>
            <person name="Grigoriev I.V."/>
            <person name="Van Elsas J.D."/>
            <person name="Nichols N.N."/>
        </authorList>
    </citation>
    <scope>NUCLEOTIDE SEQUENCE [LARGE SCALE GENOMIC DNA]</scope>
    <source>
        <strain evidence="4 5">NRRL 30616</strain>
    </source>
</reference>
<dbReference type="AlphaFoldDB" id="A0A1J7IZZ1"/>
<feature type="region of interest" description="Disordered" evidence="2">
    <location>
        <begin position="338"/>
        <end position="401"/>
    </location>
</feature>
<dbReference type="STRING" id="1408157.A0A1J7IZZ1"/>
<feature type="compositionally biased region" description="Polar residues" evidence="2">
    <location>
        <begin position="369"/>
        <end position="380"/>
    </location>
</feature>